<comment type="caution">
    <text evidence="6">The sequence shown here is derived from an EMBL/GenBank/DDBJ whole genome shotgun (WGS) entry which is preliminary data.</text>
</comment>
<keyword evidence="4" id="KW-1133">Transmembrane helix</keyword>
<keyword evidence="7" id="KW-1185">Reference proteome</keyword>
<dbReference type="SUPFAM" id="SSF52540">
    <property type="entry name" value="P-loop containing nucleoside triphosphate hydrolases"/>
    <property type="match status" value="1"/>
</dbReference>
<name>A0A167BKW9_9HYPO</name>
<sequence>MRFYEIDQSGTLTRRPKRELPLEEALASDGDSAPDVKDEDSTLETAQASSSNPAMAPISDRQAKDKDVYEKWLRSMERGNAVVFLLLAIIQIVFIAVASLQALATSDDESWSLRGISVEIPAGQKVSVCCRTGSGKSTFLLSLLRMVEIPISTAYIGGHVQLSIGETQFLSLTRVILYGSSRPGGILLLDEATSSLDSEAQQRMEMLIEANFQDKTIISVCQKLPRALKSDRIIVLEKGEIIHDGTPHEIVKESALFAGISLPESSTLKNYRNMARR</sequence>
<dbReference type="OrthoDB" id="6500128at2759"/>
<keyword evidence="4" id="KW-0472">Membrane</keyword>
<evidence type="ECO:0000256" key="4">
    <source>
        <dbReference type="SAM" id="Phobius"/>
    </source>
</evidence>
<feature type="compositionally biased region" description="Polar residues" evidence="3">
    <location>
        <begin position="43"/>
        <end position="53"/>
    </location>
</feature>
<dbReference type="InterPro" id="IPR003593">
    <property type="entry name" value="AAA+_ATPase"/>
</dbReference>
<dbReference type="AlphaFoldDB" id="A0A167BKW9"/>
<dbReference type="EMBL" id="AZHA01000020">
    <property type="protein sequence ID" value="OAA40152.1"/>
    <property type="molecule type" value="Genomic_DNA"/>
</dbReference>
<dbReference type="InterPro" id="IPR027417">
    <property type="entry name" value="P-loop_NTPase"/>
</dbReference>
<feature type="region of interest" description="Disordered" evidence="3">
    <location>
        <begin position="1"/>
        <end position="62"/>
    </location>
</feature>
<keyword evidence="2" id="KW-0067">ATP-binding</keyword>
<evidence type="ECO:0000313" key="6">
    <source>
        <dbReference type="EMBL" id="OAA40152.1"/>
    </source>
</evidence>
<feature type="domain" description="AAA+ ATPase" evidence="5">
    <location>
        <begin position="122"/>
        <end position="240"/>
    </location>
</feature>
<evidence type="ECO:0000256" key="3">
    <source>
        <dbReference type="SAM" id="MobiDB-lite"/>
    </source>
</evidence>
<evidence type="ECO:0000256" key="1">
    <source>
        <dbReference type="ARBA" id="ARBA00022741"/>
    </source>
</evidence>
<dbReference type="Proteomes" id="UP000076863">
    <property type="component" value="Unassembled WGS sequence"/>
</dbReference>
<reference evidence="6 7" key="1">
    <citation type="journal article" date="2016" name="Genome Biol. Evol.">
        <title>Divergent and convergent evolution of fungal pathogenicity.</title>
        <authorList>
            <person name="Shang Y."/>
            <person name="Xiao G."/>
            <person name="Zheng P."/>
            <person name="Cen K."/>
            <person name="Zhan S."/>
            <person name="Wang C."/>
        </authorList>
    </citation>
    <scope>NUCLEOTIDE SEQUENCE [LARGE SCALE GENOMIC DNA]</scope>
    <source>
        <strain evidence="6 7">RCEF 3172</strain>
    </source>
</reference>
<dbReference type="PANTHER" id="PTHR24223:SF461">
    <property type="entry name" value="ATP-BINDING CASSETTE SUB-FAMILY C MEMBER SUR"/>
    <property type="match status" value="1"/>
</dbReference>
<dbReference type="PANTHER" id="PTHR24223">
    <property type="entry name" value="ATP-BINDING CASSETTE SUB-FAMILY C"/>
    <property type="match status" value="1"/>
</dbReference>
<keyword evidence="1" id="KW-0547">Nucleotide-binding</keyword>
<proteinExistence type="predicted"/>
<dbReference type="SMART" id="SM00382">
    <property type="entry name" value="AAA"/>
    <property type="match status" value="1"/>
</dbReference>
<organism evidence="6 7">
    <name type="scientific">Beauveria brongniartii RCEF 3172</name>
    <dbReference type="NCBI Taxonomy" id="1081107"/>
    <lineage>
        <taxon>Eukaryota</taxon>
        <taxon>Fungi</taxon>
        <taxon>Dikarya</taxon>
        <taxon>Ascomycota</taxon>
        <taxon>Pezizomycotina</taxon>
        <taxon>Sordariomycetes</taxon>
        <taxon>Hypocreomycetidae</taxon>
        <taxon>Hypocreales</taxon>
        <taxon>Cordycipitaceae</taxon>
        <taxon>Beauveria</taxon>
        <taxon>Beauveria brongniartii</taxon>
    </lineage>
</organism>
<dbReference type="Gene3D" id="3.40.50.300">
    <property type="entry name" value="P-loop containing nucleotide triphosphate hydrolases"/>
    <property type="match status" value="2"/>
</dbReference>
<dbReference type="GO" id="GO:0042626">
    <property type="term" value="F:ATPase-coupled transmembrane transporter activity"/>
    <property type="evidence" value="ECO:0007669"/>
    <property type="project" value="TreeGrafter"/>
</dbReference>
<keyword evidence="4" id="KW-0812">Transmembrane</keyword>
<evidence type="ECO:0000313" key="7">
    <source>
        <dbReference type="Proteomes" id="UP000076863"/>
    </source>
</evidence>
<evidence type="ECO:0000259" key="5">
    <source>
        <dbReference type="SMART" id="SM00382"/>
    </source>
</evidence>
<dbReference type="InterPro" id="IPR050173">
    <property type="entry name" value="ABC_transporter_C-like"/>
</dbReference>
<gene>
    <name evidence="6" type="ORF">BBO_06210</name>
</gene>
<feature type="transmembrane region" description="Helical" evidence="4">
    <location>
        <begin position="81"/>
        <end position="104"/>
    </location>
</feature>
<dbReference type="GO" id="GO:0016020">
    <property type="term" value="C:membrane"/>
    <property type="evidence" value="ECO:0007669"/>
    <property type="project" value="TreeGrafter"/>
</dbReference>
<dbReference type="GO" id="GO:0005524">
    <property type="term" value="F:ATP binding"/>
    <property type="evidence" value="ECO:0007669"/>
    <property type="project" value="UniProtKB-KW"/>
</dbReference>
<accession>A0A167BKW9</accession>
<protein>
    <submittedName>
        <fullName evidence="6">ATPase, AAA+ type, core</fullName>
    </submittedName>
</protein>
<evidence type="ECO:0000256" key="2">
    <source>
        <dbReference type="ARBA" id="ARBA00022840"/>
    </source>
</evidence>